<dbReference type="Proteomes" id="UP000651057">
    <property type="component" value="Unassembled WGS sequence"/>
</dbReference>
<dbReference type="PANTHER" id="PTHR46825">
    <property type="entry name" value="D-ALANYL-D-ALANINE-CARBOXYPEPTIDASE/ENDOPEPTIDASE AMPH"/>
    <property type="match status" value="1"/>
</dbReference>
<dbReference type="PANTHER" id="PTHR46825:SF9">
    <property type="entry name" value="BETA-LACTAMASE-RELATED DOMAIN-CONTAINING PROTEIN"/>
    <property type="match status" value="1"/>
</dbReference>
<dbReference type="InterPro" id="IPR012338">
    <property type="entry name" value="Beta-lactam/transpept-like"/>
</dbReference>
<evidence type="ECO:0000313" key="2">
    <source>
        <dbReference type="EMBL" id="MBL0685231.1"/>
    </source>
</evidence>
<dbReference type="Pfam" id="PF00144">
    <property type="entry name" value="Beta-lactamase"/>
    <property type="match status" value="1"/>
</dbReference>
<dbReference type="AlphaFoldDB" id="A0A937A1N5"/>
<proteinExistence type="predicted"/>
<dbReference type="Gene3D" id="3.40.710.10">
    <property type="entry name" value="DD-peptidase/beta-lactamase superfamily"/>
    <property type="match status" value="1"/>
</dbReference>
<reference evidence="2" key="1">
    <citation type="submission" date="2021-01" db="EMBL/GenBank/DDBJ databases">
        <authorList>
            <person name="Zhong Y.L."/>
        </authorList>
    </citation>
    <scope>NUCLEOTIDE SEQUENCE</scope>
    <source>
        <strain evidence="2">KCTC 23302</strain>
    </source>
</reference>
<sequence length="369" mass="42257">MKKLHIFLVITLAFISSCKENYRKDLSQKETKTIQNLNNQKVSIDSINAFIKRKMKEMDIPGVSYAIINNGQLVFHNTLGYSNLETKIPVNSETIFEGASTSKPVFASLVMLLVEDKKLDLDTPLYTYLDENTRNNYNHDLRYQKITARIVLSHTTGFPNWRGSGDLTISFEPGTDFSYSGEGYQFLVKTIESILLTDYKGLENYFQQRIATPLGMIHTKFVQDDYNRNHKAFPHFRGIKKEKNNWIAKEFNAASALHTESREFSKWLIAIMENSLLSKSSTEIMLMDQIEASKTPSLLSDAGAMAWTLGFAKYKNSGHIIYGHEGNNDGFSCLFLFDKDKKWAMIQFNNANEAYDFGYDLFGYINKDN</sequence>
<evidence type="ECO:0000259" key="1">
    <source>
        <dbReference type="Pfam" id="PF00144"/>
    </source>
</evidence>
<evidence type="ECO:0000313" key="3">
    <source>
        <dbReference type="Proteomes" id="UP000651057"/>
    </source>
</evidence>
<dbReference type="SUPFAM" id="SSF56601">
    <property type="entry name" value="beta-lactamase/transpeptidase-like"/>
    <property type="match status" value="1"/>
</dbReference>
<dbReference type="EMBL" id="JAERQJ010000007">
    <property type="protein sequence ID" value="MBL0685231.1"/>
    <property type="molecule type" value="Genomic_DNA"/>
</dbReference>
<name>A0A937A1N5_9FLAO</name>
<organism evidence="2 3">
    <name type="scientific">Aquimarina mytili</name>
    <dbReference type="NCBI Taxonomy" id="874423"/>
    <lineage>
        <taxon>Bacteria</taxon>
        <taxon>Pseudomonadati</taxon>
        <taxon>Bacteroidota</taxon>
        <taxon>Flavobacteriia</taxon>
        <taxon>Flavobacteriales</taxon>
        <taxon>Flavobacteriaceae</taxon>
        <taxon>Aquimarina</taxon>
    </lineage>
</organism>
<dbReference type="PROSITE" id="PS51257">
    <property type="entry name" value="PROKAR_LIPOPROTEIN"/>
    <property type="match status" value="1"/>
</dbReference>
<accession>A0A937A1N5</accession>
<protein>
    <submittedName>
        <fullName evidence="2">Beta-lactamase family protein</fullName>
    </submittedName>
</protein>
<comment type="caution">
    <text evidence="2">The sequence shown here is derived from an EMBL/GenBank/DDBJ whole genome shotgun (WGS) entry which is preliminary data.</text>
</comment>
<dbReference type="InterPro" id="IPR050491">
    <property type="entry name" value="AmpC-like"/>
</dbReference>
<gene>
    <name evidence="2" type="ORF">JJQ60_16985</name>
</gene>
<dbReference type="InterPro" id="IPR001466">
    <property type="entry name" value="Beta-lactam-related"/>
</dbReference>
<dbReference type="RefSeq" id="WP_201923114.1">
    <property type="nucleotide sequence ID" value="NZ_BAABAX010000020.1"/>
</dbReference>
<keyword evidence="3" id="KW-1185">Reference proteome</keyword>
<feature type="domain" description="Beta-lactamase-related" evidence="1">
    <location>
        <begin position="48"/>
        <end position="353"/>
    </location>
</feature>